<sequence length="121" mass="13220">MTIGWVSTSTSIPNESTTQPPTPEVIDIEIDVAPAERKKYPPSVVIISIVLLTLFVIIVLCAYPGINIHATKTTSSVSHIKWVPRSHKVVSTRIHISHHKTGGHKTHSKPSGYHKQGKKSG</sequence>
<dbReference type="GeneID" id="117572553"/>
<evidence type="ECO:0000313" key="4">
    <source>
        <dbReference type="RefSeq" id="XP_034111316.1"/>
    </source>
</evidence>
<evidence type="ECO:0000256" key="2">
    <source>
        <dbReference type="SAM" id="Phobius"/>
    </source>
</evidence>
<dbReference type="Proteomes" id="UP000515160">
    <property type="component" value="Chromosome 3"/>
</dbReference>
<name>A0A6P8X522_DROAB</name>
<feature type="compositionally biased region" description="Basic residues" evidence="1">
    <location>
        <begin position="95"/>
        <end position="108"/>
    </location>
</feature>
<evidence type="ECO:0000256" key="1">
    <source>
        <dbReference type="SAM" id="MobiDB-lite"/>
    </source>
</evidence>
<gene>
    <name evidence="4" type="primary">LOC117572553</name>
</gene>
<protein>
    <submittedName>
        <fullName evidence="4">Uncharacterized protein LOC117572553</fullName>
    </submittedName>
</protein>
<feature type="transmembrane region" description="Helical" evidence="2">
    <location>
        <begin position="44"/>
        <end position="66"/>
    </location>
</feature>
<dbReference type="AlphaFoldDB" id="A0A6P8X522"/>
<reference evidence="4" key="1">
    <citation type="submission" date="2025-08" db="UniProtKB">
        <authorList>
            <consortium name="RefSeq"/>
        </authorList>
    </citation>
    <scope>IDENTIFICATION</scope>
    <source>
        <strain evidence="4">15112-1751.03</strain>
        <tissue evidence="4">Whole Adult</tissue>
    </source>
</reference>
<proteinExistence type="predicted"/>
<evidence type="ECO:0000313" key="3">
    <source>
        <dbReference type="Proteomes" id="UP000515160"/>
    </source>
</evidence>
<keyword evidence="2" id="KW-1133">Transmembrane helix</keyword>
<keyword evidence="2" id="KW-0472">Membrane</keyword>
<accession>A0A6P8X522</accession>
<keyword evidence="2" id="KW-0812">Transmembrane</keyword>
<organism evidence="3 4">
    <name type="scientific">Drosophila albomicans</name>
    <name type="common">Fruit fly</name>
    <dbReference type="NCBI Taxonomy" id="7291"/>
    <lineage>
        <taxon>Eukaryota</taxon>
        <taxon>Metazoa</taxon>
        <taxon>Ecdysozoa</taxon>
        <taxon>Arthropoda</taxon>
        <taxon>Hexapoda</taxon>
        <taxon>Insecta</taxon>
        <taxon>Pterygota</taxon>
        <taxon>Neoptera</taxon>
        <taxon>Endopterygota</taxon>
        <taxon>Diptera</taxon>
        <taxon>Brachycera</taxon>
        <taxon>Muscomorpha</taxon>
        <taxon>Ephydroidea</taxon>
        <taxon>Drosophilidae</taxon>
        <taxon>Drosophila</taxon>
    </lineage>
</organism>
<feature type="compositionally biased region" description="Polar residues" evidence="1">
    <location>
        <begin position="1"/>
        <end position="19"/>
    </location>
</feature>
<feature type="region of interest" description="Disordered" evidence="1">
    <location>
        <begin position="1"/>
        <end position="22"/>
    </location>
</feature>
<dbReference type="RefSeq" id="XP_034111316.1">
    <property type="nucleotide sequence ID" value="XM_034255425.2"/>
</dbReference>
<feature type="region of interest" description="Disordered" evidence="1">
    <location>
        <begin position="95"/>
        <end position="121"/>
    </location>
</feature>
<keyword evidence="3" id="KW-1185">Reference proteome</keyword>